<keyword evidence="5" id="KW-0375">Hydrogen ion transport</keyword>
<keyword evidence="6" id="KW-0406">Ion transport</keyword>
<evidence type="ECO:0000256" key="8">
    <source>
        <dbReference type="ARBA" id="ARBA00023136"/>
    </source>
</evidence>
<evidence type="ECO:0000256" key="2">
    <source>
        <dbReference type="ARBA" id="ARBA00005895"/>
    </source>
</evidence>
<dbReference type="OrthoDB" id="8921675at2759"/>
<dbReference type="PANTHER" id="PTHR13080">
    <property type="entry name" value="ATP SYNTHASE F CHAIN, MITOCHONDRIAL-RELATED"/>
    <property type="match status" value="1"/>
</dbReference>
<keyword evidence="3" id="KW-0813">Transport</keyword>
<evidence type="ECO:0000256" key="5">
    <source>
        <dbReference type="ARBA" id="ARBA00022781"/>
    </source>
</evidence>
<name>A0A0J7KIZ9_LASNI</name>
<dbReference type="GO" id="GO:0045259">
    <property type="term" value="C:proton-transporting ATP synthase complex"/>
    <property type="evidence" value="ECO:0007669"/>
    <property type="project" value="UniProtKB-KW"/>
</dbReference>
<keyword evidence="9" id="KW-0066">ATP synthesis</keyword>
<evidence type="ECO:0000256" key="1">
    <source>
        <dbReference type="ARBA" id="ARBA00004325"/>
    </source>
</evidence>
<comment type="similarity">
    <text evidence="2">Belongs to the ATPase F chain family.</text>
</comment>
<keyword evidence="10" id="KW-0812">Transmembrane</keyword>
<keyword evidence="7" id="KW-0496">Mitochondrion</keyword>
<feature type="transmembrane region" description="Helical" evidence="10">
    <location>
        <begin position="83"/>
        <end position="102"/>
    </location>
</feature>
<dbReference type="InterPro" id="IPR019344">
    <property type="entry name" value="F1F0-ATPsyn_F_prd"/>
</dbReference>
<sequence>MAATKFQLKIGGYPVEYDAAKHGPYDPARYYGKPDTSFLDLKLSEVPAWLARRKKTPQAFAGACSRAFWRWQHKYVQPRRNGIAPFFQVAVGCMIAFYVINYSKLRHHKNYKYH</sequence>
<comment type="caution">
    <text evidence="11">The sequence shown here is derived from an EMBL/GenBank/DDBJ whole genome shotgun (WGS) entry which is preliminary data.</text>
</comment>
<dbReference type="GO" id="GO:0031966">
    <property type="term" value="C:mitochondrial membrane"/>
    <property type="evidence" value="ECO:0007669"/>
    <property type="project" value="UniProtKB-SubCell"/>
</dbReference>
<dbReference type="GO" id="GO:0046933">
    <property type="term" value="F:proton-transporting ATP synthase activity, rotational mechanism"/>
    <property type="evidence" value="ECO:0007669"/>
    <property type="project" value="TreeGrafter"/>
</dbReference>
<dbReference type="Pfam" id="PF10206">
    <property type="entry name" value="WRW"/>
    <property type="match status" value="1"/>
</dbReference>
<dbReference type="GO" id="GO:0042776">
    <property type="term" value="P:proton motive force-driven mitochondrial ATP synthesis"/>
    <property type="evidence" value="ECO:0007669"/>
    <property type="project" value="TreeGrafter"/>
</dbReference>
<keyword evidence="4" id="KW-0138">CF(0)</keyword>
<protein>
    <submittedName>
        <fullName evidence="11">Atp synthase subunit mitochondrial</fullName>
    </submittedName>
</protein>
<evidence type="ECO:0000256" key="9">
    <source>
        <dbReference type="ARBA" id="ARBA00023310"/>
    </source>
</evidence>
<comment type="subcellular location">
    <subcellularLocation>
        <location evidence="1">Mitochondrion membrane</location>
    </subcellularLocation>
</comment>
<dbReference type="AlphaFoldDB" id="A0A0J7KIZ9"/>
<dbReference type="EMBL" id="LBMM01006670">
    <property type="protein sequence ID" value="KMQ90408.1"/>
    <property type="molecule type" value="Genomic_DNA"/>
</dbReference>
<organism evidence="11 12">
    <name type="scientific">Lasius niger</name>
    <name type="common">Black garden ant</name>
    <dbReference type="NCBI Taxonomy" id="67767"/>
    <lineage>
        <taxon>Eukaryota</taxon>
        <taxon>Metazoa</taxon>
        <taxon>Ecdysozoa</taxon>
        <taxon>Arthropoda</taxon>
        <taxon>Hexapoda</taxon>
        <taxon>Insecta</taxon>
        <taxon>Pterygota</taxon>
        <taxon>Neoptera</taxon>
        <taxon>Endopterygota</taxon>
        <taxon>Hymenoptera</taxon>
        <taxon>Apocrita</taxon>
        <taxon>Aculeata</taxon>
        <taxon>Formicoidea</taxon>
        <taxon>Formicidae</taxon>
        <taxon>Formicinae</taxon>
        <taxon>Lasius</taxon>
        <taxon>Lasius</taxon>
    </lineage>
</organism>
<dbReference type="STRING" id="67767.A0A0J7KIZ9"/>
<evidence type="ECO:0000256" key="6">
    <source>
        <dbReference type="ARBA" id="ARBA00023065"/>
    </source>
</evidence>
<evidence type="ECO:0000256" key="3">
    <source>
        <dbReference type="ARBA" id="ARBA00022448"/>
    </source>
</evidence>
<dbReference type="Proteomes" id="UP000036403">
    <property type="component" value="Unassembled WGS sequence"/>
</dbReference>
<proteinExistence type="inferred from homology"/>
<dbReference type="PANTHER" id="PTHR13080:SF20">
    <property type="entry name" value="ATP SYNTHASE SUBUNIT F, MITOCHONDRIAL-RELATED"/>
    <property type="match status" value="1"/>
</dbReference>
<reference evidence="11 12" key="1">
    <citation type="submission" date="2015-04" db="EMBL/GenBank/DDBJ databases">
        <title>Lasius niger genome sequencing.</title>
        <authorList>
            <person name="Konorov E.A."/>
            <person name="Nikitin M.A."/>
            <person name="Kirill M.V."/>
            <person name="Chang P."/>
        </authorList>
    </citation>
    <scope>NUCLEOTIDE SEQUENCE [LARGE SCALE GENOMIC DNA]</scope>
    <source>
        <tissue evidence="11">Whole</tissue>
    </source>
</reference>
<accession>A0A0J7KIZ9</accession>
<evidence type="ECO:0000256" key="4">
    <source>
        <dbReference type="ARBA" id="ARBA00022547"/>
    </source>
</evidence>
<keyword evidence="12" id="KW-1185">Reference proteome</keyword>
<evidence type="ECO:0000256" key="7">
    <source>
        <dbReference type="ARBA" id="ARBA00023128"/>
    </source>
</evidence>
<keyword evidence="10" id="KW-1133">Transmembrane helix</keyword>
<gene>
    <name evidence="11" type="ORF">RF55_9842</name>
</gene>
<evidence type="ECO:0000313" key="11">
    <source>
        <dbReference type="EMBL" id="KMQ90408.1"/>
    </source>
</evidence>
<evidence type="ECO:0000256" key="10">
    <source>
        <dbReference type="SAM" id="Phobius"/>
    </source>
</evidence>
<keyword evidence="8 10" id="KW-0472">Membrane</keyword>
<dbReference type="PaxDb" id="67767-A0A0J7KIZ9"/>
<evidence type="ECO:0000313" key="12">
    <source>
        <dbReference type="Proteomes" id="UP000036403"/>
    </source>
</evidence>